<evidence type="ECO:0000313" key="1">
    <source>
        <dbReference type="EMBL" id="MPN08009.1"/>
    </source>
</evidence>
<protein>
    <submittedName>
        <fullName evidence="1">Uncharacterized protein</fullName>
    </submittedName>
</protein>
<proteinExistence type="predicted"/>
<dbReference type="AlphaFoldDB" id="A0A645F3K6"/>
<dbReference type="EMBL" id="VSSQ01054021">
    <property type="protein sequence ID" value="MPN08009.1"/>
    <property type="molecule type" value="Genomic_DNA"/>
</dbReference>
<reference evidence="1" key="1">
    <citation type="submission" date="2019-08" db="EMBL/GenBank/DDBJ databases">
        <authorList>
            <person name="Kucharzyk K."/>
            <person name="Murdoch R.W."/>
            <person name="Higgins S."/>
            <person name="Loffler F."/>
        </authorList>
    </citation>
    <scope>NUCLEOTIDE SEQUENCE</scope>
</reference>
<comment type="caution">
    <text evidence="1">The sequence shown here is derived from an EMBL/GenBank/DDBJ whole genome shotgun (WGS) entry which is preliminary data.</text>
</comment>
<name>A0A645F3K6_9ZZZZ</name>
<organism evidence="1">
    <name type="scientific">bioreactor metagenome</name>
    <dbReference type="NCBI Taxonomy" id="1076179"/>
    <lineage>
        <taxon>unclassified sequences</taxon>
        <taxon>metagenomes</taxon>
        <taxon>ecological metagenomes</taxon>
    </lineage>
</organism>
<gene>
    <name evidence="1" type="ORF">SDC9_155285</name>
</gene>
<sequence>MLAECVVAEQYVVLRKVAGHAVGPVEHRHLNEDKLFTVSDIDLVSRFDYMEIPVLMILPL</sequence>
<accession>A0A645F3K6</accession>